<dbReference type="Pfam" id="PF25318">
    <property type="entry name" value="WHD_GDS1"/>
    <property type="match status" value="1"/>
</dbReference>
<dbReference type="AlphaFoldDB" id="A0A0B1P0P3"/>
<evidence type="ECO:0000259" key="2">
    <source>
        <dbReference type="Pfam" id="PF25318"/>
    </source>
</evidence>
<evidence type="ECO:0000313" key="3">
    <source>
        <dbReference type="EMBL" id="KHJ30840.1"/>
    </source>
</evidence>
<evidence type="ECO:0000256" key="1">
    <source>
        <dbReference type="SAM" id="MobiDB-lite"/>
    </source>
</evidence>
<feature type="region of interest" description="Disordered" evidence="1">
    <location>
        <begin position="57"/>
        <end position="95"/>
    </location>
</feature>
<feature type="compositionally biased region" description="Basic and acidic residues" evidence="1">
    <location>
        <begin position="226"/>
        <end position="237"/>
    </location>
</feature>
<dbReference type="Proteomes" id="UP000030854">
    <property type="component" value="Unassembled WGS sequence"/>
</dbReference>
<accession>A0A0B1P0P3</accession>
<feature type="domain" description="GDS1 winged helix" evidence="2">
    <location>
        <begin position="107"/>
        <end position="199"/>
    </location>
</feature>
<dbReference type="HOGENOM" id="CLU_036462_0_0_1"/>
<dbReference type="EMBL" id="JNVN01003542">
    <property type="protein sequence ID" value="KHJ30840.1"/>
    <property type="molecule type" value="Genomic_DNA"/>
</dbReference>
<reference evidence="3 4" key="1">
    <citation type="journal article" date="2014" name="BMC Genomics">
        <title>Adaptive genomic structural variation in the grape powdery mildew pathogen, Erysiphe necator.</title>
        <authorList>
            <person name="Jones L."/>
            <person name="Riaz S."/>
            <person name="Morales-Cruz A."/>
            <person name="Amrine K.C."/>
            <person name="McGuire B."/>
            <person name="Gubler W.D."/>
            <person name="Walker M.A."/>
            <person name="Cantu D."/>
        </authorList>
    </citation>
    <scope>NUCLEOTIDE SEQUENCE [LARGE SCALE GENOMIC DNA]</scope>
    <source>
        <strain evidence="4">c</strain>
    </source>
</reference>
<keyword evidence="4" id="KW-1185">Reference proteome</keyword>
<feature type="region of interest" description="Disordered" evidence="1">
    <location>
        <begin position="226"/>
        <end position="256"/>
    </location>
</feature>
<name>A0A0B1P0P3_UNCNE</name>
<sequence length="392" mass="44326">MVVRLGVAMMPYNTRRKLLSLPSLGIHLPVSHATRATAQTSPPSAAGAVVNMEVPSKKIKRSHNQSPSSTVNHSKRVPTKYENTPPPSPTAESDEREVNWFKPISIDVKSIKDEIVEAVILQLHKTGNRPHLVKELATILSRSVKIVEQSANPSAIVSSRLSAYIKRSWSPASPCPISKVLETVHPRRTHYYLTTYPHQSVSDLSNRISTARAIISPSISSAASRYDEIDTDRRRELSPSPEIDLFPPEYEDENQDYQTRPSAYRFSCQIKQMPRTLRSTSPPLEKDEKEFTQAARGMQKRKFGDVVSSGVPSEIEEFTPKNFESESFFEKQSFHPSNHDFLSSPDLKSGTFRRNNEESNFTWLQIEADAKWDMRCPELVDLEELDGMFDNL</sequence>
<organism evidence="3 4">
    <name type="scientific">Uncinula necator</name>
    <name type="common">Grape powdery mildew</name>
    <dbReference type="NCBI Taxonomy" id="52586"/>
    <lineage>
        <taxon>Eukaryota</taxon>
        <taxon>Fungi</taxon>
        <taxon>Dikarya</taxon>
        <taxon>Ascomycota</taxon>
        <taxon>Pezizomycotina</taxon>
        <taxon>Leotiomycetes</taxon>
        <taxon>Erysiphales</taxon>
        <taxon>Erysiphaceae</taxon>
        <taxon>Erysiphe</taxon>
    </lineage>
</organism>
<dbReference type="STRING" id="52586.A0A0B1P0P3"/>
<proteinExistence type="predicted"/>
<gene>
    <name evidence="3" type="ORF">EV44_g0497</name>
</gene>
<protein>
    <submittedName>
        <fullName evidence="3">Putative mucin</fullName>
    </submittedName>
</protein>
<evidence type="ECO:0000313" key="4">
    <source>
        <dbReference type="Proteomes" id="UP000030854"/>
    </source>
</evidence>
<dbReference type="InterPro" id="IPR057511">
    <property type="entry name" value="WH_GDS1"/>
</dbReference>
<comment type="caution">
    <text evidence="3">The sequence shown here is derived from an EMBL/GenBank/DDBJ whole genome shotgun (WGS) entry which is preliminary data.</text>
</comment>
<dbReference type="OMA" id="VGTHPKR"/>